<dbReference type="InterPro" id="IPR000582">
    <property type="entry name" value="Acyl-CoA-binding_protein"/>
</dbReference>
<evidence type="ECO:0000313" key="6">
    <source>
        <dbReference type="Proteomes" id="UP000186817"/>
    </source>
</evidence>
<feature type="domain" description="ACB" evidence="4">
    <location>
        <begin position="811"/>
        <end position="895"/>
    </location>
</feature>
<dbReference type="GO" id="GO:0000062">
    <property type="term" value="F:fatty-acyl-CoA binding"/>
    <property type="evidence" value="ECO:0007669"/>
    <property type="project" value="InterPro"/>
</dbReference>
<dbReference type="Proteomes" id="UP000186817">
    <property type="component" value="Unassembled WGS sequence"/>
</dbReference>
<dbReference type="PANTHER" id="PTHR23310:SF62">
    <property type="entry name" value="ACYL-COA BINDING PROTEIN 1, ISOFORM A"/>
    <property type="match status" value="1"/>
</dbReference>
<feature type="domain" description="ACB" evidence="4">
    <location>
        <begin position="485"/>
        <end position="556"/>
    </location>
</feature>
<dbReference type="AlphaFoldDB" id="A0A1Q9DSF8"/>
<accession>A0A1Q9DSF8</accession>
<comment type="caution">
    <text evidence="5">The sequence shown here is derived from an EMBL/GenBank/DDBJ whole genome shotgun (WGS) entry which is preliminary data.</text>
</comment>
<evidence type="ECO:0000256" key="3">
    <source>
        <dbReference type="SAM" id="Phobius"/>
    </source>
</evidence>
<feature type="domain" description="ACB" evidence="4">
    <location>
        <begin position="698"/>
        <end position="782"/>
    </location>
</feature>
<dbReference type="InterPro" id="IPR035984">
    <property type="entry name" value="Acyl-CoA-binding_sf"/>
</dbReference>
<evidence type="ECO:0000259" key="4">
    <source>
        <dbReference type="PROSITE" id="PS51228"/>
    </source>
</evidence>
<dbReference type="SUPFAM" id="SSF47027">
    <property type="entry name" value="Acyl-CoA binding protein"/>
    <property type="match status" value="5"/>
</dbReference>
<feature type="domain" description="ACB" evidence="4">
    <location>
        <begin position="585"/>
        <end position="669"/>
    </location>
</feature>
<comment type="similarity">
    <text evidence="1">Belongs to the ACBP family.</text>
</comment>
<dbReference type="InterPro" id="IPR013897">
    <property type="entry name" value="Duc1"/>
</dbReference>
<dbReference type="Gene3D" id="1.20.80.10">
    <property type="match status" value="5"/>
</dbReference>
<dbReference type="InterPro" id="IPR014352">
    <property type="entry name" value="FERM/acyl-CoA-bd_prot_sf"/>
</dbReference>
<keyword evidence="3" id="KW-1133">Transmembrane helix</keyword>
<proteinExistence type="inferred from homology"/>
<keyword evidence="3" id="KW-0812">Transmembrane</keyword>
<dbReference type="GO" id="GO:0006631">
    <property type="term" value="P:fatty acid metabolic process"/>
    <property type="evidence" value="ECO:0007669"/>
    <property type="project" value="TreeGrafter"/>
</dbReference>
<gene>
    <name evidence="5" type="ORF">AK812_SmicGene19501</name>
</gene>
<dbReference type="Pfam" id="PF08588">
    <property type="entry name" value="Duc1"/>
    <property type="match status" value="1"/>
</dbReference>
<keyword evidence="2" id="KW-0446">Lipid-binding</keyword>
<dbReference type="EMBL" id="LSRX01000408">
    <property type="protein sequence ID" value="OLP98091.1"/>
    <property type="molecule type" value="Genomic_DNA"/>
</dbReference>
<evidence type="ECO:0000256" key="1">
    <source>
        <dbReference type="ARBA" id="ARBA00005567"/>
    </source>
</evidence>
<protein>
    <submittedName>
        <fullName evidence="5">Acyl-CoA-binding protein</fullName>
    </submittedName>
</protein>
<dbReference type="PANTHER" id="PTHR23310">
    <property type="entry name" value="ACYL-COA-BINDING PROTEIN, ACBP"/>
    <property type="match status" value="1"/>
</dbReference>
<keyword evidence="3" id="KW-0472">Membrane</keyword>
<feature type="transmembrane region" description="Helical" evidence="3">
    <location>
        <begin position="1058"/>
        <end position="1091"/>
    </location>
</feature>
<feature type="domain" description="ACB" evidence="4">
    <location>
        <begin position="924"/>
        <end position="1008"/>
    </location>
</feature>
<reference evidence="5 6" key="1">
    <citation type="submission" date="2016-02" db="EMBL/GenBank/DDBJ databases">
        <title>Genome analysis of coral dinoflagellate symbionts highlights evolutionary adaptations to a symbiotic lifestyle.</title>
        <authorList>
            <person name="Aranda M."/>
            <person name="Li Y."/>
            <person name="Liew Y.J."/>
            <person name="Baumgarten S."/>
            <person name="Simakov O."/>
            <person name="Wilson M."/>
            <person name="Piel J."/>
            <person name="Ashoor H."/>
            <person name="Bougouffa S."/>
            <person name="Bajic V.B."/>
            <person name="Ryu T."/>
            <person name="Ravasi T."/>
            <person name="Bayer T."/>
            <person name="Micklem G."/>
            <person name="Kim H."/>
            <person name="Bhak J."/>
            <person name="Lajeunesse T.C."/>
            <person name="Voolstra C.R."/>
        </authorList>
    </citation>
    <scope>NUCLEOTIDE SEQUENCE [LARGE SCALE GENOMIC DNA]</scope>
    <source>
        <strain evidence="5 6">CCMP2467</strain>
    </source>
</reference>
<evidence type="ECO:0000256" key="2">
    <source>
        <dbReference type="ARBA" id="ARBA00023121"/>
    </source>
</evidence>
<dbReference type="PROSITE" id="PS51228">
    <property type="entry name" value="ACB_2"/>
    <property type="match status" value="5"/>
</dbReference>
<organism evidence="5 6">
    <name type="scientific">Symbiodinium microadriaticum</name>
    <name type="common">Dinoflagellate</name>
    <name type="synonym">Zooxanthella microadriatica</name>
    <dbReference type="NCBI Taxonomy" id="2951"/>
    <lineage>
        <taxon>Eukaryota</taxon>
        <taxon>Sar</taxon>
        <taxon>Alveolata</taxon>
        <taxon>Dinophyceae</taxon>
        <taxon>Suessiales</taxon>
        <taxon>Symbiodiniaceae</taxon>
        <taxon>Symbiodinium</taxon>
    </lineage>
</organism>
<keyword evidence="6" id="KW-1185">Reference proteome</keyword>
<sequence length="1151" mass="127756">MRSTLGCGDLQRLARPNRKAFRRSPLAHGGDLREPVSAASAPLRALAARLGAIQAPTVMQCCVNRGDELAESSVVPYHPGSGFWDILSCQRTSRPRVPAAAVEELSRDGQIAQSQSVVRRHIAGLPGKEHLLAYSIVPDADGYGTSSGSRLPRANFLPCNTTAAIPIENDNFIGKVLLLYRPTEGLDRGHPYYDHFRSRKRGWELRLQGKFKKAPRGRLYVGAVLRDFNYDQPVASTSILAMNTAITLVKYTYRIYFSWGARCKEALQTDAELGHAVSDLTVFDQIIITPASRPIPPISSDLDEPSDVYGLSLMRRDVGLAEYSRMVQEVESSLNTQDTYTFRLWGPAPFLDVLNWQLKMGARVSLDHFMQDFPIHVCMYDLPDGHDQTSDDPRHLESKKRYYFDFMGWSNVVSIAPAIFQRYVFQNAPDGFVMQLSRQFSNNSFHSLNSGSFMSVESTASRRPFWRRWLDRLRWIPKSTCNFNSLPQVAKAAEAWGMTKGSLSASQSFTGSRPSMFNQVARAKWDAWSQLGSMSATEAKRGYCFLADEFVPGWREAFQIGDASQTPETVPDQQTDRAVLRNDDEDSLFEAAQEAVKSLPSLDDTSKLKLYAHYKQATMGPAQGSRPSIFNQVARAKWDAWSQLGSMSATEAKRGYCFLADEFVPGWREAFQIGDASQTPETVPDQQTDRAVLRNDDEDSLFEAAQEAVKSLPSLDDTSKLKLYAHYKQATMGPAQGSRPSIFNQVARAKWDAWSQLGSMSATEAKRGYCFLADEFVPGWREAFQIGDASQTPETVPDQQTDRAVLRNDDEDSLFEAAQEAVKSLPSLDDTSKLKLYAHYKQATMGPAQGSRPSIFNQVARAKWDAWSQLGSMSATEAKRGYCFLADEFVPGWREAFQIGDASQTPETVPDQQTDRAVLRNDDEDSLFEAAQEAVKSLPSLDDTSKLKLYAHYKQATMGPAQGSRPSILNQVARAKWDAWSQLGSMSATEAKRGYCFLADEFVPNWRMQSATVPSPASAVDAMSAVATEPLLQASDDRPWLAALQDRSSETHLQMLAITVIIIVVIVIVIIVIVIVIIVVVIISILILILILSISIISLPLPSSSLIIVTTIGASKVITIVRAPESHMLKPSALQRFSSTVHAEKTLEARI</sequence>
<evidence type="ECO:0000313" key="5">
    <source>
        <dbReference type="EMBL" id="OLP98091.1"/>
    </source>
</evidence>
<name>A0A1Q9DSF8_SYMMI</name>
<dbReference type="Pfam" id="PF00887">
    <property type="entry name" value="ACBP"/>
    <property type="match status" value="5"/>
</dbReference>
<dbReference type="OrthoDB" id="431964at2759"/>